<proteinExistence type="predicted"/>
<dbReference type="PROSITE" id="PS00894">
    <property type="entry name" value="HTH_DEOR_1"/>
    <property type="match status" value="1"/>
</dbReference>
<protein>
    <submittedName>
        <fullName evidence="5">DeoR/GlpR family DNA-binding transcription regulator</fullName>
    </submittedName>
</protein>
<dbReference type="PRINTS" id="PR00037">
    <property type="entry name" value="HTHLACR"/>
</dbReference>
<reference evidence="5" key="1">
    <citation type="submission" date="2024-02" db="EMBL/GenBank/DDBJ databases">
        <title>Tomenella chthoni gen. nov. sp. nov., a member of the family Jonesiaceae isolated from bat guano.</title>
        <authorList>
            <person name="Miller S.L."/>
            <person name="King J."/>
            <person name="Sankaranarayanan K."/>
            <person name="Lawson P.A."/>
        </authorList>
    </citation>
    <scope>NUCLEOTIDE SEQUENCE</scope>
    <source>
        <strain evidence="5">BS-20</strain>
    </source>
</reference>
<dbReference type="InterPro" id="IPR018356">
    <property type="entry name" value="Tscrpt_reg_HTH_DeoR_CS"/>
</dbReference>
<dbReference type="InterPro" id="IPR037171">
    <property type="entry name" value="NagB/RpiA_transferase-like"/>
</dbReference>
<dbReference type="SMART" id="SM01134">
    <property type="entry name" value="DeoRC"/>
    <property type="match status" value="1"/>
</dbReference>
<dbReference type="AlphaFoldDB" id="A0AAU7DSR2"/>
<dbReference type="InterPro" id="IPR001034">
    <property type="entry name" value="DeoR_HTH"/>
</dbReference>
<dbReference type="PROSITE" id="PS51000">
    <property type="entry name" value="HTH_DEOR_2"/>
    <property type="match status" value="1"/>
</dbReference>
<dbReference type="InterPro" id="IPR050313">
    <property type="entry name" value="Carb_Metab_HTH_regulators"/>
</dbReference>
<dbReference type="PANTHER" id="PTHR30363:SF44">
    <property type="entry name" value="AGA OPERON TRANSCRIPTIONAL REPRESSOR-RELATED"/>
    <property type="match status" value="1"/>
</dbReference>
<dbReference type="PANTHER" id="PTHR30363">
    <property type="entry name" value="HTH-TYPE TRANSCRIPTIONAL REGULATOR SRLR-RELATED"/>
    <property type="match status" value="1"/>
</dbReference>
<dbReference type="Pfam" id="PF00455">
    <property type="entry name" value="DeoRC"/>
    <property type="match status" value="1"/>
</dbReference>
<feature type="domain" description="HTH deoR-type" evidence="4">
    <location>
        <begin position="9"/>
        <end position="64"/>
    </location>
</feature>
<evidence type="ECO:0000313" key="5">
    <source>
        <dbReference type="EMBL" id="XBH20340.1"/>
    </source>
</evidence>
<sequence length="264" mass="27698">MTTQTKRLPAGRKADLAAFVAESGQVTVAQLASEFKVSVDTIRRDLDTLHSIGAVVRTHGGAVSPNGQAKPDTQVDDRIAVHFDAKQKIGAAAAALIGDHDAVMLGSGTTVLATLPHFTQLKGLIVVTNSLLVPDRLPPGVTRDVYLLGGAVRIDGQATVGPVVLPGSVNSEHQINCDIAIIGVGGVSATEGITTSHVGEAQMMSEMMRVSRRVAILADSSKFNAVLFSQICTLDEVDYLVTDQEPPTDLKDMLKNAGVELIVA</sequence>
<keyword evidence="3" id="KW-0804">Transcription</keyword>
<dbReference type="GO" id="GO:0003677">
    <property type="term" value="F:DNA binding"/>
    <property type="evidence" value="ECO:0007669"/>
    <property type="project" value="UniProtKB-KW"/>
</dbReference>
<dbReference type="SUPFAM" id="SSF100950">
    <property type="entry name" value="NagB/RpiA/CoA transferase-like"/>
    <property type="match status" value="1"/>
</dbReference>
<dbReference type="SUPFAM" id="SSF46785">
    <property type="entry name" value="Winged helix' DNA-binding domain"/>
    <property type="match status" value="1"/>
</dbReference>
<dbReference type="EMBL" id="CP146203">
    <property type="protein sequence ID" value="XBH20340.1"/>
    <property type="molecule type" value="Genomic_DNA"/>
</dbReference>
<keyword evidence="2 5" id="KW-0238">DNA-binding</keyword>
<dbReference type="InterPro" id="IPR036390">
    <property type="entry name" value="WH_DNA-bd_sf"/>
</dbReference>
<dbReference type="SMART" id="SM00420">
    <property type="entry name" value="HTH_DEOR"/>
    <property type="match status" value="1"/>
</dbReference>
<dbReference type="Gene3D" id="1.10.10.10">
    <property type="entry name" value="Winged helix-like DNA-binding domain superfamily/Winged helix DNA-binding domain"/>
    <property type="match status" value="1"/>
</dbReference>
<dbReference type="Pfam" id="PF08220">
    <property type="entry name" value="HTH_DeoR"/>
    <property type="match status" value="1"/>
</dbReference>
<name>A0AAU7DSR2_9MICO</name>
<evidence type="ECO:0000256" key="1">
    <source>
        <dbReference type="ARBA" id="ARBA00023015"/>
    </source>
</evidence>
<dbReference type="Gene3D" id="3.40.50.1360">
    <property type="match status" value="1"/>
</dbReference>
<organism evidence="5">
    <name type="scientific">Jonesiaceae bacterium BS-20</name>
    <dbReference type="NCBI Taxonomy" id="3120821"/>
    <lineage>
        <taxon>Bacteria</taxon>
        <taxon>Bacillati</taxon>
        <taxon>Actinomycetota</taxon>
        <taxon>Actinomycetes</taxon>
        <taxon>Micrococcales</taxon>
        <taxon>Jonesiaceae</taxon>
    </lineage>
</organism>
<evidence type="ECO:0000259" key="4">
    <source>
        <dbReference type="PROSITE" id="PS51000"/>
    </source>
</evidence>
<accession>A0AAU7DSR2</accession>
<gene>
    <name evidence="5" type="ORF">V5R04_08745</name>
</gene>
<keyword evidence="1" id="KW-0805">Transcription regulation</keyword>
<evidence type="ECO:0000256" key="2">
    <source>
        <dbReference type="ARBA" id="ARBA00023125"/>
    </source>
</evidence>
<dbReference type="InterPro" id="IPR036388">
    <property type="entry name" value="WH-like_DNA-bd_sf"/>
</dbReference>
<dbReference type="GO" id="GO:0003700">
    <property type="term" value="F:DNA-binding transcription factor activity"/>
    <property type="evidence" value="ECO:0007669"/>
    <property type="project" value="InterPro"/>
</dbReference>
<dbReference type="InterPro" id="IPR014036">
    <property type="entry name" value="DeoR-like_C"/>
</dbReference>
<evidence type="ECO:0000256" key="3">
    <source>
        <dbReference type="ARBA" id="ARBA00023163"/>
    </source>
</evidence>